<proteinExistence type="predicted"/>
<evidence type="ECO:0000313" key="1">
    <source>
        <dbReference type="EMBL" id="MDT8759079.1"/>
    </source>
</evidence>
<comment type="caution">
    <text evidence="1">The sequence shown here is derived from an EMBL/GenBank/DDBJ whole genome shotgun (WGS) entry which is preliminary data.</text>
</comment>
<name>A0ABU3N3I0_9SPHN</name>
<organism evidence="1">
    <name type="scientific">Sphingomonas psychrotolerans</name>
    <dbReference type="NCBI Taxonomy" id="1327635"/>
    <lineage>
        <taxon>Bacteria</taxon>
        <taxon>Pseudomonadati</taxon>
        <taxon>Pseudomonadota</taxon>
        <taxon>Alphaproteobacteria</taxon>
        <taxon>Sphingomonadales</taxon>
        <taxon>Sphingomonadaceae</taxon>
        <taxon>Sphingomonas</taxon>
    </lineage>
</organism>
<gene>
    <name evidence="1" type="ORF">MZO42_10250</name>
</gene>
<accession>A0ABU3N3I0</accession>
<dbReference type="EMBL" id="JALMLT010000002">
    <property type="protein sequence ID" value="MDT8759079.1"/>
    <property type="molecule type" value="Genomic_DNA"/>
</dbReference>
<protein>
    <submittedName>
        <fullName evidence="1">Uncharacterized protein</fullName>
    </submittedName>
</protein>
<reference evidence="1" key="1">
    <citation type="submission" date="2022-04" db="EMBL/GenBank/DDBJ databases">
        <title>Tomato heritable bacteria conferring resistance against bacterial wilt.</title>
        <authorList>
            <person name="Yin J."/>
        </authorList>
    </citation>
    <scope>NUCLEOTIDE SEQUENCE</scope>
    <source>
        <strain evidence="1">Cra20</strain>
    </source>
</reference>
<sequence>MQNEKRVAHVINWVAGRLRCFRGKHERAEKHIARASDDDRFVSKCRFCGTPMRRRAKRDWVVISREEYRQARRGAVLVR</sequence>